<dbReference type="RefSeq" id="WP_163818735.1">
    <property type="nucleotide sequence ID" value="NZ_JAAGOB010000005.1"/>
</dbReference>
<reference evidence="10 11" key="1">
    <citation type="submission" date="2020-02" db="EMBL/GenBank/DDBJ databases">
        <authorList>
            <person name="Li X.-J."/>
            <person name="Feng X.-M."/>
        </authorList>
    </citation>
    <scope>NUCLEOTIDE SEQUENCE [LARGE SCALE GENOMIC DNA]</scope>
    <source>
        <strain evidence="10 11">CGMCC 4.7225</strain>
    </source>
</reference>
<dbReference type="InterPro" id="IPR005814">
    <property type="entry name" value="Aminotrans_3"/>
</dbReference>
<dbReference type="GO" id="GO:0004587">
    <property type="term" value="F:ornithine aminotransferase activity"/>
    <property type="evidence" value="ECO:0007669"/>
    <property type="project" value="UniProtKB-EC"/>
</dbReference>
<dbReference type="GO" id="GO:0030170">
    <property type="term" value="F:pyridoxal phosphate binding"/>
    <property type="evidence" value="ECO:0007669"/>
    <property type="project" value="InterPro"/>
</dbReference>
<gene>
    <name evidence="10" type="primary">rocD</name>
    <name evidence="10" type="ORF">G1H11_11770</name>
</gene>
<comment type="cofactor">
    <cofactor evidence="1">
        <name>pyridoxal 5'-phosphate</name>
        <dbReference type="ChEBI" id="CHEBI:597326"/>
    </cofactor>
</comment>
<dbReference type="PROSITE" id="PS00600">
    <property type="entry name" value="AA_TRANSFER_CLASS_3"/>
    <property type="match status" value="1"/>
</dbReference>
<dbReference type="InterPro" id="IPR015421">
    <property type="entry name" value="PyrdxlP-dep_Trfase_major"/>
</dbReference>
<evidence type="ECO:0000256" key="6">
    <source>
        <dbReference type="ARBA" id="ARBA00022679"/>
    </source>
</evidence>
<keyword evidence="7 9" id="KW-0663">Pyridoxal phosphate</keyword>
<dbReference type="InterPro" id="IPR049704">
    <property type="entry name" value="Aminotrans_3_PPA_site"/>
</dbReference>
<dbReference type="SUPFAM" id="SSF53383">
    <property type="entry name" value="PLP-dependent transferases"/>
    <property type="match status" value="1"/>
</dbReference>
<evidence type="ECO:0000256" key="9">
    <source>
        <dbReference type="RuleBase" id="RU003560"/>
    </source>
</evidence>
<evidence type="ECO:0000256" key="2">
    <source>
        <dbReference type="ARBA" id="ARBA00004998"/>
    </source>
</evidence>
<keyword evidence="6 10" id="KW-0808">Transferase</keyword>
<dbReference type="EC" id="2.6.1.13" evidence="3"/>
<dbReference type="InterPro" id="IPR050103">
    <property type="entry name" value="Class-III_PLP-dep_AT"/>
</dbReference>
<organism evidence="10 11">
    <name type="scientific">Phytoactinopolyspora alkaliphila</name>
    <dbReference type="NCBI Taxonomy" id="1783498"/>
    <lineage>
        <taxon>Bacteria</taxon>
        <taxon>Bacillati</taxon>
        <taxon>Actinomycetota</taxon>
        <taxon>Actinomycetes</taxon>
        <taxon>Jiangellales</taxon>
        <taxon>Jiangellaceae</taxon>
        <taxon>Phytoactinopolyspora</taxon>
    </lineage>
</organism>
<evidence type="ECO:0000256" key="3">
    <source>
        <dbReference type="ARBA" id="ARBA00012924"/>
    </source>
</evidence>
<dbReference type="Gene3D" id="3.90.1150.10">
    <property type="entry name" value="Aspartate Aminotransferase, domain 1"/>
    <property type="match status" value="1"/>
</dbReference>
<evidence type="ECO:0000313" key="11">
    <source>
        <dbReference type="Proteomes" id="UP000469185"/>
    </source>
</evidence>
<dbReference type="Gene3D" id="3.40.640.10">
    <property type="entry name" value="Type I PLP-dependent aspartate aminotransferase-like (Major domain)"/>
    <property type="match status" value="1"/>
</dbReference>
<comment type="similarity">
    <text evidence="9">Belongs to the class-III pyridoxal-phosphate-dependent aminotransferase family.</text>
</comment>
<evidence type="ECO:0000256" key="7">
    <source>
        <dbReference type="ARBA" id="ARBA00022898"/>
    </source>
</evidence>
<dbReference type="Proteomes" id="UP000469185">
    <property type="component" value="Unassembled WGS sequence"/>
</dbReference>
<dbReference type="InterPro" id="IPR010164">
    <property type="entry name" value="Orn_aminotrans"/>
</dbReference>
<name>A0A6N9YM28_9ACTN</name>
<keyword evidence="5" id="KW-0641">Proline biosynthesis</keyword>
<proteinExistence type="inferred from homology"/>
<protein>
    <recommendedName>
        <fullName evidence="3">ornithine aminotransferase</fullName>
        <ecNumber evidence="3">2.6.1.13</ecNumber>
    </recommendedName>
    <alternativeName>
        <fullName evidence="8">Ornithine--oxo-acid aminotransferase</fullName>
    </alternativeName>
</protein>
<dbReference type="InterPro" id="IPR015424">
    <property type="entry name" value="PyrdxlP-dep_Trfase"/>
</dbReference>
<dbReference type="CDD" id="cd00610">
    <property type="entry name" value="OAT_like"/>
    <property type="match status" value="1"/>
</dbReference>
<accession>A0A6N9YM28</accession>
<evidence type="ECO:0000256" key="1">
    <source>
        <dbReference type="ARBA" id="ARBA00001933"/>
    </source>
</evidence>
<dbReference type="GO" id="GO:0055129">
    <property type="term" value="P:L-proline biosynthetic process"/>
    <property type="evidence" value="ECO:0007669"/>
    <property type="project" value="UniProtKB-UniPathway"/>
</dbReference>
<evidence type="ECO:0000256" key="8">
    <source>
        <dbReference type="ARBA" id="ARBA00030587"/>
    </source>
</evidence>
<comment type="caution">
    <text evidence="10">The sequence shown here is derived from an EMBL/GenBank/DDBJ whole genome shotgun (WGS) entry which is preliminary data.</text>
</comment>
<comment type="pathway">
    <text evidence="2">Amino-acid biosynthesis; L-proline biosynthesis; L-glutamate 5-semialdehyde from L-ornithine: step 1/1.</text>
</comment>
<dbReference type="AlphaFoldDB" id="A0A6N9YM28"/>
<evidence type="ECO:0000256" key="5">
    <source>
        <dbReference type="ARBA" id="ARBA00022650"/>
    </source>
</evidence>
<dbReference type="UniPathway" id="UPA00098">
    <property type="reaction ID" value="UER00358"/>
</dbReference>
<dbReference type="PIRSF" id="PIRSF000521">
    <property type="entry name" value="Transaminase_4ab_Lys_Orn"/>
    <property type="match status" value="1"/>
</dbReference>
<dbReference type="PANTHER" id="PTHR11986">
    <property type="entry name" value="AMINOTRANSFERASE CLASS III"/>
    <property type="match status" value="1"/>
</dbReference>
<dbReference type="PANTHER" id="PTHR11986:SF18">
    <property type="entry name" value="ORNITHINE AMINOTRANSFERASE, MITOCHONDRIAL"/>
    <property type="match status" value="1"/>
</dbReference>
<evidence type="ECO:0000313" key="10">
    <source>
        <dbReference type="EMBL" id="NED95987.1"/>
    </source>
</evidence>
<dbReference type="EMBL" id="JAAGOB010000005">
    <property type="protein sequence ID" value="NED95987.1"/>
    <property type="molecule type" value="Genomic_DNA"/>
</dbReference>
<evidence type="ECO:0000256" key="4">
    <source>
        <dbReference type="ARBA" id="ARBA00022576"/>
    </source>
</evidence>
<dbReference type="InterPro" id="IPR015422">
    <property type="entry name" value="PyrdxlP-dep_Trfase_small"/>
</dbReference>
<keyword evidence="5" id="KW-0028">Amino-acid biosynthesis</keyword>
<dbReference type="FunFam" id="3.40.640.10:FF:000011">
    <property type="entry name" value="Ornithine aminotransferase"/>
    <property type="match status" value="1"/>
</dbReference>
<dbReference type="Pfam" id="PF00202">
    <property type="entry name" value="Aminotran_3"/>
    <property type="match status" value="1"/>
</dbReference>
<dbReference type="NCBIfam" id="TIGR01885">
    <property type="entry name" value="Orn_aminotrans"/>
    <property type="match status" value="1"/>
</dbReference>
<sequence length="406" mass="43040">MTIQTGRTEELISLTERSTAHNYHPLPVVITEGEGAWVRDVEGRRYLDCLAAYSAVNFGHRHPDIVDAVRTQLDRVTLTSRAFHHDLLGPFAQELGELAGKELVLPMNTGAEAVETAIKVARKWGYEVKGVPEDRATILVADGNFHGRTVSIVSFSTDPVARTHFGPFTPGFTVVPYGDPTALADAIDHTTVAVLIEPIQGEAGVVVPPAGYLSQVRQLCDARELLFIADEIQSGLGRTGATFACEHEDVVPDLYLLGKALGGGVVPVSAVVGDSSVLGVIHPGEHGSTFGGNPLACAAGRAVVAMLRTGEWQRRATELGEHLLSRLRPLVGAGLLAVRGRGLWAGIDIDPALMTGRQASEALLAEGVLAKDTHGSTIRLAPPLVVTPEEIDLAVGALSRVLANAR</sequence>
<dbReference type="GO" id="GO:0042802">
    <property type="term" value="F:identical protein binding"/>
    <property type="evidence" value="ECO:0007669"/>
    <property type="project" value="TreeGrafter"/>
</dbReference>
<keyword evidence="4 10" id="KW-0032">Aminotransferase</keyword>
<keyword evidence="11" id="KW-1185">Reference proteome</keyword>